<organism evidence="1">
    <name type="scientific">viral metagenome</name>
    <dbReference type="NCBI Taxonomy" id="1070528"/>
    <lineage>
        <taxon>unclassified sequences</taxon>
        <taxon>metagenomes</taxon>
        <taxon>organismal metagenomes</taxon>
    </lineage>
</organism>
<reference evidence="1" key="1">
    <citation type="journal article" date="2020" name="Nature">
        <title>Giant virus diversity and host interactions through global metagenomics.</title>
        <authorList>
            <person name="Schulz F."/>
            <person name="Roux S."/>
            <person name="Paez-Espino D."/>
            <person name="Jungbluth S."/>
            <person name="Walsh D.A."/>
            <person name="Denef V.J."/>
            <person name="McMahon K.D."/>
            <person name="Konstantinidis K.T."/>
            <person name="Eloe-Fadrosh E.A."/>
            <person name="Kyrpides N.C."/>
            <person name="Woyke T."/>
        </authorList>
    </citation>
    <scope>NUCLEOTIDE SEQUENCE</scope>
    <source>
        <strain evidence="1">GVMAG-S-3300012000-57</strain>
    </source>
</reference>
<dbReference type="EMBL" id="MN740905">
    <property type="protein sequence ID" value="QHU17420.1"/>
    <property type="molecule type" value="Genomic_DNA"/>
</dbReference>
<dbReference type="AlphaFoldDB" id="A0A6C0KL46"/>
<sequence>MSAKTRRKQPVATSWTMHCHICSELYGVTYKFAVACGEMRMLYYTKLNRDEHGNVIYPKQLQVFGEPGESSLLRKPWTGEAVRDPEGYSKDAVIHLQV</sequence>
<protein>
    <submittedName>
        <fullName evidence="1">Uncharacterized protein</fullName>
    </submittedName>
</protein>
<name>A0A6C0KL46_9ZZZZ</name>
<evidence type="ECO:0000313" key="1">
    <source>
        <dbReference type="EMBL" id="QHU17420.1"/>
    </source>
</evidence>
<proteinExistence type="predicted"/>
<accession>A0A6C0KL46</accession>